<comment type="caution">
    <text evidence="4">The sequence shown here is derived from an EMBL/GenBank/DDBJ whole genome shotgun (WGS) entry which is preliminary data.</text>
</comment>
<dbReference type="AlphaFoldDB" id="A0A850C153"/>
<reference evidence="4 5" key="1">
    <citation type="submission" date="2020-05" db="EMBL/GenBank/DDBJ databases">
        <title>DNA-SIP metagenomic assembled genomes.</title>
        <authorList>
            <person name="Yu J."/>
        </authorList>
    </citation>
    <scope>NUCLEOTIDE SEQUENCE [LARGE SCALE GENOMIC DNA]</scope>
    <source>
        <strain evidence="4">Bin5.27</strain>
    </source>
</reference>
<evidence type="ECO:0000313" key="4">
    <source>
        <dbReference type="EMBL" id="NUQ86878.1"/>
    </source>
</evidence>
<dbReference type="InterPro" id="IPR013094">
    <property type="entry name" value="AB_hydrolase_3"/>
</dbReference>
<comment type="similarity">
    <text evidence="1">Belongs to the 'GDXG' lipolytic enzyme family.</text>
</comment>
<dbReference type="GO" id="GO:0016787">
    <property type="term" value="F:hydrolase activity"/>
    <property type="evidence" value="ECO:0007669"/>
    <property type="project" value="UniProtKB-KW"/>
</dbReference>
<proteinExistence type="inferred from homology"/>
<dbReference type="SUPFAM" id="SSF53474">
    <property type="entry name" value="alpha/beta-Hydrolases"/>
    <property type="match status" value="1"/>
</dbReference>
<evidence type="ECO:0000256" key="1">
    <source>
        <dbReference type="ARBA" id="ARBA00010515"/>
    </source>
</evidence>
<evidence type="ECO:0000259" key="3">
    <source>
        <dbReference type="Pfam" id="PF07859"/>
    </source>
</evidence>
<evidence type="ECO:0000256" key="2">
    <source>
        <dbReference type="ARBA" id="ARBA00022801"/>
    </source>
</evidence>
<dbReference type="InterPro" id="IPR029058">
    <property type="entry name" value="AB_hydrolase_fold"/>
</dbReference>
<sequence length="318" mass="33174">MTAAPTERFTLVPELAAIMAAVPPLPEISPDTVAQVRERVTAAAARQPRPQVHAVADRTVPGPAGEIPVRIYQPHADDALPVLVFAHGGGWSICNIETHDGLCREIANRSGCLVVSVDYRLAPEHVFPAAAEDFYAAATWVTEHAAEIGGDPARVAVGGDSAGGNLAAVVALMARDRGGPAFAFQLLAYPGLDGVSERPSATANGDAPMLNRKSSQSMWRAYAAGADLRNPYLSPLYAEDLTGLPPGLIVTAEYDMGVDDARAYTEAVNNLGGALELLVAEGTVHGFLSYYAQVPACSDALDHACNALRAAVGLSPAD</sequence>
<organism evidence="4 5">
    <name type="scientific">Glycomyces artemisiae</name>
    <dbReference type="NCBI Taxonomy" id="1076443"/>
    <lineage>
        <taxon>Bacteria</taxon>
        <taxon>Bacillati</taxon>
        <taxon>Actinomycetota</taxon>
        <taxon>Actinomycetes</taxon>
        <taxon>Glycomycetales</taxon>
        <taxon>Glycomycetaceae</taxon>
        <taxon>Glycomyces</taxon>
    </lineage>
</organism>
<protein>
    <submittedName>
        <fullName evidence="4">Alpha/beta hydrolase</fullName>
    </submittedName>
</protein>
<evidence type="ECO:0000313" key="5">
    <source>
        <dbReference type="Proteomes" id="UP000574690"/>
    </source>
</evidence>
<dbReference type="InterPro" id="IPR050300">
    <property type="entry name" value="GDXG_lipolytic_enzyme"/>
</dbReference>
<dbReference type="Gene3D" id="3.40.50.1820">
    <property type="entry name" value="alpha/beta hydrolase"/>
    <property type="match status" value="1"/>
</dbReference>
<gene>
    <name evidence="4" type="ORF">HOQ43_00200</name>
</gene>
<dbReference type="FunFam" id="3.40.50.1820:FF:000089">
    <property type="entry name" value="Alpha/beta hydrolase"/>
    <property type="match status" value="1"/>
</dbReference>
<dbReference type="Proteomes" id="UP000574690">
    <property type="component" value="Unassembled WGS sequence"/>
</dbReference>
<dbReference type="PANTHER" id="PTHR48081">
    <property type="entry name" value="AB HYDROLASE SUPERFAMILY PROTEIN C4A8.06C"/>
    <property type="match status" value="1"/>
</dbReference>
<keyword evidence="2 4" id="KW-0378">Hydrolase</keyword>
<accession>A0A850C153</accession>
<feature type="domain" description="Alpha/beta hydrolase fold-3" evidence="3">
    <location>
        <begin position="83"/>
        <end position="288"/>
    </location>
</feature>
<dbReference type="Pfam" id="PF07859">
    <property type="entry name" value="Abhydrolase_3"/>
    <property type="match status" value="1"/>
</dbReference>
<dbReference type="PANTHER" id="PTHR48081:SF8">
    <property type="entry name" value="ALPHA_BETA HYDROLASE FOLD-3 DOMAIN-CONTAINING PROTEIN-RELATED"/>
    <property type="match status" value="1"/>
</dbReference>
<name>A0A850C153_9ACTN</name>
<dbReference type="EMBL" id="JABFXE010000008">
    <property type="protein sequence ID" value="NUQ86878.1"/>
    <property type="molecule type" value="Genomic_DNA"/>
</dbReference>